<dbReference type="AlphaFoldDB" id="A0A640TQL3"/>
<proteinExistence type="predicted"/>
<protein>
    <recommendedName>
        <fullName evidence="1">B3/B4 tRNA-binding domain-containing protein</fullName>
    </recommendedName>
</protein>
<dbReference type="InterPro" id="IPR005146">
    <property type="entry name" value="B3/B4_tRNA-bd"/>
</dbReference>
<dbReference type="PANTHER" id="PTHR39209:SF2">
    <property type="entry name" value="CYTOPLASMIC PROTEIN"/>
    <property type="match status" value="1"/>
</dbReference>
<dbReference type="InterPro" id="IPR020825">
    <property type="entry name" value="Phe-tRNA_synthase-like_B3/B4"/>
</dbReference>
<dbReference type="PANTHER" id="PTHR39209">
    <property type="match status" value="1"/>
</dbReference>
<name>A0A640TQL3_STRNI</name>
<feature type="domain" description="B3/B4 tRNA-binding" evidence="1">
    <location>
        <begin position="82"/>
        <end position="238"/>
    </location>
</feature>
<dbReference type="GO" id="GO:0003723">
    <property type="term" value="F:RNA binding"/>
    <property type="evidence" value="ECO:0007669"/>
    <property type="project" value="InterPro"/>
</dbReference>
<evidence type="ECO:0000259" key="1">
    <source>
        <dbReference type="SMART" id="SM00873"/>
    </source>
</evidence>
<dbReference type="GO" id="GO:0004826">
    <property type="term" value="F:phenylalanine-tRNA ligase activity"/>
    <property type="evidence" value="ECO:0007669"/>
    <property type="project" value="InterPro"/>
</dbReference>
<dbReference type="Proteomes" id="UP000429552">
    <property type="component" value="Unassembled WGS sequence"/>
</dbReference>
<evidence type="ECO:0000313" key="3">
    <source>
        <dbReference type="Proteomes" id="UP000429552"/>
    </source>
</evidence>
<reference evidence="2 3" key="1">
    <citation type="submission" date="2019-12" db="EMBL/GenBank/DDBJ databases">
        <title>Whole genome shotgun sequence of Streptomyces libani subsp. libani NBRC 13452.</title>
        <authorList>
            <person name="Ichikawa N."/>
            <person name="Kimura A."/>
            <person name="Kitahashi Y."/>
            <person name="Komaki H."/>
            <person name="Tamura T."/>
        </authorList>
    </citation>
    <scope>NUCLEOTIDE SEQUENCE [LARGE SCALE GENOMIC DNA]</scope>
    <source>
        <strain evidence="2 3">NBRC 13452</strain>
    </source>
</reference>
<dbReference type="SMART" id="SM00873">
    <property type="entry name" value="B3_4"/>
    <property type="match status" value="1"/>
</dbReference>
<dbReference type="Gene3D" id="3.50.40.10">
    <property type="entry name" value="Phenylalanyl-trna Synthetase, Chain B, domain 3"/>
    <property type="match status" value="1"/>
</dbReference>
<sequence length="250" mass="26720">MPSPSQVSDIACDPHVSDMACALHISDEVRALAPGFACLAVEAHGLTNGPSDEAGAALLEDATRRLTERLDGRAPQDDPHVAAWRAAYTAFGSKPSRTRNSAEALARRALADGGLPRINRLVDLYNAISVAHLIPVGGEDLDRIQGGMRLVRATGEEPFATAAGGAETVEYPDAGEVVWCDDEGVTCRRWNWRQGVRTRLTEDSVSALFLLERMAPMTLDELTAAGAELAEALHRACPDARIEIGEIRAG</sequence>
<dbReference type="EMBL" id="BLIP01000002">
    <property type="protein sequence ID" value="GFE25460.1"/>
    <property type="molecule type" value="Genomic_DNA"/>
</dbReference>
<dbReference type="SUPFAM" id="SSF56037">
    <property type="entry name" value="PheT/TilS domain"/>
    <property type="match status" value="1"/>
</dbReference>
<evidence type="ECO:0000313" key="2">
    <source>
        <dbReference type="EMBL" id="GFE25460.1"/>
    </source>
</evidence>
<comment type="caution">
    <text evidence="2">The sequence shown here is derived from an EMBL/GenBank/DDBJ whole genome shotgun (WGS) entry which is preliminary data.</text>
</comment>
<organism evidence="2 3">
    <name type="scientific">Streptomyces nigrescens</name>
    <dbReference type="NCBI Taxonomy" id="1920"/>
    <lineage>
        <taxon>Bacteria</taxon>
        <taxon>Bacillati</taxon>
        <taxon>Actinomycetota</taxon>
        <taxon>Actinomycetes</taxon>
        <taxon>Kitasatosporales</taxon>
        <taxon>Streptomycetaceae</taxon>
        <taxon>Streptomyces</taxon>
    </lineage>
</organism>
<dbReference type="Pfam" id="PF03483">
    <property type="entry name" value="B3_4"/>
    <property type="match status" value="1"/>
</dbReference>
<accession>A0A640TQL3</accession>
<gene>
    <name evidence="2" type="ORF">Sliba_59130</name>
</gene>